<reference evidence="1 2" key="2">
    <citation type="journal article" date="2022" name="Mol. Ecol. Resour.">
        <title>The genomes of chicory, endive, great burdock and yacon provide insights into Asteraceae paleo-polyploidization history and plant inulin production.</title>
        <authorList>
            <person name="Fan W."/>
            <person name="Wang S."/>
            <person name="Wang H."/>
            <person name="Wang A."/>
            <person name="Jiang F."/>
            <person name="Liu H."/>
            <person name="Zhao H."/>
            <person name="Xu D."/>
            <person name="Zhang Y."/>
        </authorList>
    </citation>
    <scope>NUCLEOTIDE SEQUENCE [LARGE SCALE GENOMIC DNA]</scope>
    <source>
        <strain evidence="2">cv. Punajuju</strain>
        <tissue evidence="1">Leaves</tissue>
    </source>
</reference>
<comment type="caution">
    <text evidence="1">The sequence shown here is derived from an EMBL/GenBank/DDBJ whole genome shotgun (WGS) entry which is preliminary data.</text>
</comment>
<reference evidence="2" key="1">
    <citation type="journal article" date="2022" name="Mol. Ecol. Resour.">
        <title>The genomes of chicory, endive, great burdock and yacon provide insights into Asteraceae palaeo-polyploidization history and plant inulin production.</title>
        <authorList>
            <person name="Fan W."/>
            <person name="Wang S."/>
            <person name="Wang H."/>
            <person name="Wang A."/>
            <person name="Jiang F."/>
            <person name="Liu H."/>
            <person name="Zhao H."/>
            <person name="Xu D."/>
            <person name="Zhang Y."/>
        </authorList>
    </citation>
    <scope>NUCLEOTIDE SEQUENCE [LARGE SCALE GENOMIC DNA]</scope>
    <source>
        <strain evidence="2">cv. Punajuju</strain>
    </source>
</reference>
<organism evidence="1 2">
    <name type="scientific">Cichorium intybus</name>
    <name type="common">Chicory</name>
    <dbReference type="NCBI Taxonomy" id="13427"/>
    <lineage>
        <taxon>Eukaryota</taxon>
        <taxon>Viridiplantae</taxon>
        <taxon>Streptophyta</taxon>
        <taxon>Embryophyta</taxon>
        <taxon>Tracheophyta</taxon>
        <taxon>Spermatophyta</taxon>
        <taxon>Magnoliopsida</taxon>
        <taxon>eudicotyledons</taxon>
        <taxon>Gunneridae</taxon>
        <taxon>Pentapetalae</taxon>
        <taxon>asterids</taxon>
        <taxon>campanulids</taxon>
        <taxon>Asterales</taxon>
        <taxon>Asteraceae</taxon>
        <taxon>Cichorioideae</taxon>
        <taxon>Cichorieae</taxon>
        <taxon>Cichoriinae</taxon>
        <taxon>Cichorium</taxon>
    </lineage>
</organism>
<name>A0ACB9E368_CICIN</name>
<protein>
    <submittedName>
        <fullName evidence="1">Uncharacterized protein</fullName>
    </submittedName>
</protein>
<proteinExistence type="predicted"/>
<keyword evidence="2" id="KW-1185">Reference proteome</keyword>
<evidence type="ECO:0000313" key="2">
    <source>
        <dbReference type="Proteomes" id="UP001055811"/>
    </source>
</evidence>
<sequence length="76" mass="8349">MKMPIIVVEEGGWLLFDVGESTMMALLERGEHIRVQRCAVARVVVVTAAYGGAEEGGERERMARTVVDSGGRKCWP</sequence>
<accession>A0ACB9E368</accession>
<dbReference type="EMBL" id="CM042012">
    <property type="protein sequence ID" value="KAI3753226.1"/>
    <property type="molecule type" value="Genomic_DNA"/>
</dbReference>
<dbReference type="Proteomes" id="UP001055811">
    <property type="component" value="Linkage Group LG04"/>
</dbReference>
<gene>
    <name evidence="1" type="ORF">L2E82_25272</name>
</gene>
<evidence type="ECO:0000313" key="1">
    <source>
        <dbReference type="EMBL" id="KAI3753226.1"/>
    </source>
</evidence>